<evidence type="ECO:0000256" key="10">
    <source>
        <dbReference type="ARBA" id="ARBA00023004"/>
    </source>
</evidence>
<dbReference type="EC" id="1.18.6.1" evidence="4 15"/>
<evidence type="ECO:0000256" key="2">
    <source>
        <dbReference type="ARBA" id="ARBA00011002"/>
    </source>
</evidence>
<dbReference type="GO" id="GO:0051536">
    <property type="term" value="F:iron-sulfur cluster binding"/>
    <property type="evidence" value="ECO:0007669"/>
    <property type="project" value="UniProtKB-KW"/>
</dbReference>
<dbReference type="InterPro" id="IPR000510">
    <property type="entry name" value="Nase/OxRdtase_comp1"/>
</dbReference>
<dbReference type="PANTHER" id="PTHR33712">
    <property type="entry name" value="LIGHT-INDEPENDENT PROTOCHLOROPHYLLIDE REDUCTASE SUBUNIT B"/>
    <property type="match status" value="1"/>
</dbReference>
<dbReference type="InterPro" id="IPR000318">
    <property type="entry name" value="Nase_comp1_CS"/>
</dbReference>
<proteinExistence type="inferred from homology"/>
<evidence type="ECO:0000256" key="9">
    <source>
        <dbReference type="ARBA" id="ARBA00023002"/>
    </source>
</evidence>
<evidence type="ECO:0000256" key="6">
    <source>
        <dbReference type="ARBA" id="ARBA00022723"/>
    </source>
</evidence>
<evidence type="ECO:0000256" key="8">
    <source>
        <dbReference type="ARBA" id="ARBA00022840"/>
    </source>
</evidence>
<comment type="cofactor">
    <cofactor evidence="15">
        <name>[8Fe-7S] cluster</name>
        <dbReference type="ChEBI" id="CHEBI:21143"/>
    </cofactor>
    <text evidence="15">Binds 1 [8Fe-7S] cluster per heterodimer.</text>
</comment>
<dbReference type="SUPFAM" id="SSF53807">
    <property type="entry name" value="Helical backbone' metal receptor"/>
    <property type="match status" value="1"/>
</dbReference>
<keyword evidence="12 14" id="KW-0535">Nitrogen fixation</keyword>
<evidence type="ECO:0000256" key="13">
    <source>
        <dbReference type="ARBA" id="ARBA00047967"/>
    </source>
</evidence>
<dbReference type="OrthoDB" id="9800746at2"/>
<dbReference type="PROSITE" id="PS00090">
    <property type="entry name" value="NITROGENASE_1_2"/>
    <property type="match status" value="1"/>
</dbReference>
<dbReference type="GO" id="GO:0016163">
    <property type="term" value="F:nitrogenase activity"/>
    <property type="evidence" value="ECO:0007669"/>
    <property type="project" value="UniProtKB-EC"/>
</dbReference>
<dbReference type="KEGG" id="cbei:LF65_02172"/>
<gene>
    <name evidence="16" type="ORF">LF65_02172</name>
</gene>
<dbReference type="Proteomes" id="UP000031866">
    <property type="component" value="Chromosome"/>
</dbReference>
<accession>A0A0B5QCV6</accession>
<organism evidence="16 17">
    <name type="scientific">Clostridium beijerinckii</name>
    <name type="common">Clostridium MP</name>
    <dbReference type="NCBI Taxonomy" id="1520"/>
    <lineage>
        <taxon>Bacteria</taxon>
        <taxon>Bacillati</taxon>
        <taxon>Bacillota</taxon>
        <taxon>Clostridia</taxon>
        <taxon>Eubacteriales</taxon>
        <taxon>Clostridiaceae</taxon>
        <taxon>Clostridium</taxon>
    </lineage>
</organism>
<keyword evidence="6 15" id="KW-0479">Metal-binding</keyword>
<comment type="function">
    <text evidence="1 15">This molybdenum-iron protein is part of the nitrogenase complex that catalyzes the key enzymatic reactions in nitrogen fixation.</text>
</comment>
<comment type="subunit">
    <text evidence="3 15">Tetramer of two alpha and two beta chains. Forms complex with the iron protein (nitrogenase component 2).</text>
</comment>
<dbReference type="Gene3D" id="3.40.50.1980">
    <property type="entry name" value="Nitrogenase molybdenum iron protein domain"/>
    <property type="match status" value="3"/>
</dbReference>
<dbReference type="Gene3D" id="1.20.89.10">
    <property type="entry name" value="Nitrogenase Molybdenum-iron Protein, subunit B, domain 4"/>
    <property type="match status" value="1"/>
</dbReference>
<evidence type="ECO:0000256" key="15">
    <source>
        <dbReference type="RuleBase" id="RU364127"/>
    </source>
</evidence>
<dbReference type="GO" id="GO:0046872">
    <property type="term" value="F:metal ion binding"/>
    <property type="evidence" value="ECO:0007669"/>
    <property type="project" value="UniProtKB-KW"/>
</dbReference>
<dbReference type="AlphaFoldDB" id="A0A0B5QCV6"/>
<dbReference type="PANTHER" id="PTHR33712:SF7">
    <property type="entry name" value="LIGHT-INDEPENDENT PROTOCHLOROPHYLLIDE REDUCTASE SUBUNIT B"/>
    <property type="match status" value="1"/>
</dbReference>
<keyword evidence="9 15" id="KW-0560">Oxidoreductase</keyword>
<dbReference type="STRING" id="1520.LF65_02172"/>
<reference evidence="17" key="1">
    <citation type="submission" date="2014-12" db="EMBL/GenBank/DDBJ databases">
        <title>Genome sequence of Clostridium beijerinckii strain 59B.</title>
        <authorList>
            <person name="Little G.T."/>
            <person name="Minton N.P."/>
        </authorList>
    </citation>
    <scope>NUCLEOTIDE SEQUENCE [LARGE SCALE GENOMIC DNA]</scope>
    <source>
        <strain evidence="17">59B</strain>
    </source>
</reference>
<name>A0A0B5QCV6_CLOBE</name>
<dbReference type="CDD" id="cd01974">
    <property type="entry name" value="Nitrogenase_MoFe_beta"/>
    <property type="match status" value="1"/>
</dbReference>
<comment type="catalytic activity">
    <reaction evidence="13 15">
        <text>N2 + 8 reduced [2Fe-2S]-[ferredoxin] + 16 ATP + 16 H2O = H2 + 8 oxidized [2Fe-2S]-[ferredoxin] + 2 NH4(+) + 16 ADP + 16 phosphate + 6 H(+)</text>
        <dbReference type="Rhea" id="RHEA:21448"/>
        <dbReference type="Rhea" id="RHEA-COMP:10000"/>
        <dbReference type="Rhea" id="RHEA-COMP:10001"/>
        <dbReference type="ChEBI" id="CHEBI:15377"/>
        <dbReference type="ChEBI" id="CHEBI:15378"/>
        <dbReference type="ChEBI" id="CHEBI:17997"/>
        <dbReference type="ChEBI" id="CHEBI:18276"/>
        <dbReference type="ChEBI" id="CHEBI:28938"/>
        <dbReference type="ChEBI" id="CHEBI:30616"/>
        <dbReference type="ChEBI" id="CHEBI:33737"/>
        <dbReference type="ChEBI" id="CHEBI:33738"/>
        <dbReference type="ChEBI" id="CHEBI:43474"/>
        <dbReference type="ChEBI" id="CHEBI:456216"/>
        <dbReference type="EC" id="1.18.6.1"/>
    </reaction>
</comment>
<dbReference type="RefSeq" id="WP_041896051.1">
    <property type="nucleotide sequence ID" value="NZ_CP010086.2"/>
</dbReference>
<evidence type="ECO:0000256" key="11">
    <source>
        <dbReference type="ARBA" id="ARBA00023014"/>
    </source>
</evidence>
<evidence type="ECO:0000256" key="7">
    <source>
        <dbReference type="ARBA" id="ARBA00022741"/>
    </source>
</evidence>
<dbReference type="InterPro" id="IPR050152">
    <property type="entry name" value="ChlB/BchB/BchZ"/>
</dbReference>
<protein>
    <recommendedName>
        <fullName evidence="5 15">Nitrogenase molybdenum-iron protein beta chain</fullName>
        <ecNumber evidence="4 15">1.18.6.1</ecNumber>
    </recommendedName>
    <alternativeName>
        <fullName evidence="15">Dinitrogenase</fullName>
    </alternativeName>
</protein>
<dbReference type="NCBIfam" id="TIGR01286">
    <property type="entry name" value="nifK"/>
    <property type="match status" value="1"/>
</dbReference>
<dbReference type="InterPro" id="IPR005976">
    <property type="entry name" value="Nase_Mo-Fe_CF_bsu"/>
</dbReference>
<evidence type="ECO:0000256" key="1">
    <source>
        <dbReference type="ARBA" id="ARBA00002621"/>
    </source>
</evidence>
<comment type="similarity">
    <text evidence="2 14">Belongs to the NifD/NifK/NifE/NifN family.</text>
</comment>
<evidence type="ECO:0000256" key="5">
    <source>
        <dbReference type="ARBA" id="ARBA00014775"/>
    </source>
</evidence>
<evidence type="ECO:0000313" key="16">
    <source>
        <dbReference type="EMBL" id="AJG98760.1"/>
    </source>
</evidence>
<evidence type="ECO:0000256" key="12">
    <source>
        <dbReference type="ARBA" id="ARBA00023231"/>
    </source>
</evidence>
<keyword evidence="7 15" id="KW-0547">Nucleotide-binding</keyword>
<dbReference type="EMBL" id="CP010086">
    <property type="protein sequence ID" value="AJG98760.1"/>
    <property type="molecule type" value="Genomic_DNA"/>
</dbReference>
<dbReference type="GO" id="GO:0005524">
    <property type="term" value="F:ATP binding"/>
    <property type="evidence" value="ECO:0007669"/>
    <property type="project" value="UniProtKB-KW"/>
</dbReference>
<keyword evidence="10 15" id="KW-0408">Iron</keyword>
<dbReference type="GO" id="GO:0016612">
    <property type="term" value="C:molybdenum-iron nitrogenase complex"/>
    <property type="evidence" value="ECO:0007669"/>
    <property type="project" value="InterPro"/>
</dbReference>
<evidence type="ECO:0000313" key="17">
    <source>
        <dbReference type="Proteomes" id="UP000031866"/>
    </source>
</evidence>
<keyword evidence="11 15" id="KW-0411">Iron-sulfur</keyword>
<evidence type="ECO:0000256" key="14">
    <source>
        <dbReference type="RuleBase" id="RU004021"/>
    </source>
</evidence>
<keyword evidence="8 15" id="KW-0067">ATP-binding</keyword>
<evidence type="ECO:0000256" key="3">
    <source>
        <dbReference type="ARBA" id="ARBA00011462"/>
    </source>
</evidence>
<dbReference type="Pfam" id="PF00148">
    <property type="entry name" value="Oxidored_nitro"/>
    <property type="match status" value="1"/>
</dbReference>
<evidence type="ECO:0000256" key="4">
    <source>
        <dbReference type="ARBA" id="ARBA00012773"/>
    </source>
</evidence>
<dbReference type="PROSITE" id="PS00699">
    <property type="entry name" value="NITROGENASE_1_1"/>
    <property type="match status" value="1"/>
</dbReference>
<sequence>MLDLTPKEIKERKAITINPSKTCQPVGAMYAALGVHGCMPHSHGSQGCCSYHRTVLSRHFKEPAIATSSSFSEGACVFGGGSNIKTAVKNIFDMYDPEIIAVHTTCLSETIGDDLKGFIDAIDIPEGKYVLHANTPSYVGSHITGFSNMVTGFIKGLSKTTGVKNGKMCVIPGFVNPGDMREVKRLLKLMGVDFTMLPDTTGVFDAPMTGKYEMYPKGGTKIQDIIELGDCEKTLALGSFASEAGASTLEKSFKIPYSTLKMPIGIGSTDELIMELSKFSKQQVPYEIEEERGQLVDIMIDSHPYYDGKKVALYGDPDVLIALSKFLLELGMIPKYVITGTPSNVFEKQMKALFDEFGVEGCIAKQDADLFELHQLIKNESVDLLMGGTHGKYIARAEDIPLVRIGFPVLDRYVHSYMPNVGYRGAMRLLELMLGALMDRQDRDVKDEDFELVM</sequence>